<keyword evidence="4" id="KW-1185">Reference proteome</keyword>
<dbReference type="PROSITE" id="PS50076">
    <property type="entry name" value="DNAJ_2"/>
    <property type="match status" value="1"/>
</dbReference>
<feature type="non-terminal residue" evidence="3">
    <location>
        <position position="84"/>
    </location>
</feature>
<dbReference type="InterPro" id="IPR001623">
    <property type="entry name" value="DnaJ_domain"/>
</dbReference>
<sequence>MAAPDRTYYAVLGVSRSATAKQIKDGYRKAARTAHPDQGGNAELFHEVAVAYELLSDPERRRRYDRTLGVEDPLPGARPAARPK</sequence>
<proteinExistence type="predicted"/>
<dbReference type="Pfam" id="PF00226">
    <property type="entry name" value="DnaJ"/>
    <property type="match status" value="1"/>
</dbReference>
<organism evidence="3 4">
    <name type="scientific">Arthrobacter vasquezii</name>
    <dbReference type="NCBI Taxonomy" id="2977629"/>
    <lineage>
        <taxon>Bacteria</taxon>
        <taxon>Bacillati</taxon>
        <taxon>Actinomycetota</taxon>
        <taxon>Actinomycetes</taxon>
        <taxon>Micrococcales</taxon>
        <taxon>Micrococcaceae</taxon>
        <taxon>Arthrobacter</taxon>
    </lineage>
</organism>
<protein>
    <submittedName>
        <fullName evidence="3">DnaJ domain-containing protein</fullName>
    </submittedName>
</protein>
<dbReference type="Proteomes" id="UP001220456">
    <property type="component" value="Unassembled WGS sequence"/>
</dbReference>
<feature type="domain" description="J" evidence="2">
    <location>
        <begin position="7"/>
        <end position="68"/>
    </location>
</feature>
<dbReference type="InterPro" id="IPR050817">
    <property type="entry name" value="DjlA_DnaK_co-chaperone"/>
</dbReference>
<name>A0ABT6CWC6_9MICC</name>
<feature type="region of interest" description="Disordered" evidence="1">
    <location>
        <begin position="63"/>
        <end position="84"/>
    </location>
</feature>
<evidence type="ECO:0000313" key="4">
    <source>
        <dbReference type="Proteomes" id="UP001220456"/>
    </source>
</evidence>
<dbReference type="EMBL" id="JAROKN010000017">
    <property type="protein sequence ID" value="MDF9277812.1"/>
    <property type="molecule type" value="Genomic_DNA"/>
</dbReference>
<dbReference type="InterPro" id="IPR018253">
    <property type="entry name" value="DnaJ_domain_CS"/>
</dbReference>
<dbReference type="SMART" id="SM00271">
    <property type="entry name" value="DnaJ"/>
    <property type="match status" value="1"/>
</dbReference>
<dbReference type="InterPro" id="IPR036869">
    <property type="entry name" value="J_dom_sf"/>
</dbReference>
<dbReference type="PANTHER" id="PTHR24074">
    <property type="entry name" value="CO-CHAPERONE PROTEIN DJLA"/>
    <property type="match status" value="1"/>
</dbReference>
<accession>A0ABT6CWC6</accession>
<evidence type="ECO:0000256" key="1">
    <source>
        <dbReference type="SAM" id="MobiDB-lite"/>
    </source>
</evidence>
<gene>
    <name evidence="3" type="ORF">P4U43_08415</name>
</gene>
<comment type="caution">
    <text evidence="3">The sequence shown here is derived from an EMBL/GenBank/DDBJ whole genome shotgun (WGS) entry which is preliminary data.</text>
</comment>
<evidence type="ECO:0000313" key="3">
    <source>
        <dbReference type="EMBL" id="MDF9277812.1"/>
    </source>
</evidence>
<dbReference type="CDD" id="cd06257">
    <property type="entry name" value="DnaJ"/>
    <property type="match status" value="1"/>
</dbReference>
<dbReference type="RefSeq" id="WP_277358329.1">
    <property type="nucleotide sequence ID" value="NZ_JAROKN010000017.1"/>
</dbReference>
<dbReference type="PROSITE" id="PS00636">
    <property type="entry name" value="DNAJ_1"/>
    <property type="match status" value="1"/>
</dbReference>
<dbReference type="Gene3D" id="1.10.287.110">
    <property type="entry name" value="DnaJ domain"/>
    <property type="match status" value="1"/>
</dbReference>
<dbReference type="PRINTS" id="PR00625">
    <property type="entry name" value="JDOMAIN"/>
</dbReference>
<dbReference type="SUPFAM" id="SSF46565">
    <property type="entry name" value="Chaperone J-domain"/>
    <property type="match status" value="1"/>
</dbReference>
<reference evidence="3 4" key="1">
    <citation type="journal article" date="2023" name="Int. J. Syst. Evol. Microbiol.">
        <title>Arthrobacter vasquezii sp. nov., isolated from a soil sample from Union Glacier, Antarctica.</title>
        <authorList>
            <person name="Valenzuela-Ibaceta F."/>
            <person name="Carrasco V."/>
            <person name="Lagos-Moraga S."/>
            <person name="Dietz-Vargas C."/>
            <person name="Navarro C.A."/>
            <person name="Perez-Donoso J.M."/>
        </authorList>
    </citation>
    <scope>NUCLEOTIDE SEQUENCE [LARGE SCALE GENOMIC DNA]</scope>
    <source>
        <strain evidence="3 4">EH-1B-1</strain>
    </source>
</reference>
<evidence type="ECO:0000259" key="2">
    <source>
        <dbReference type="PROSITE" id="PS50076"/>
    </source>
</evidence>